<evidence type="ECO:0000313" key="2">
    <source>
        <dbReference type="Proteomes" id="UP000789525"/>
    </source>
</evidence>
<dbReference type="Proteomes" id="UP000789525">
    <property type="component" value="Unassembled WGS sequence"/>
</dbReference>
<dbReference type="EMBL" id="CAJVPT010006123">
    <property type="protein sequence ID" value="CAG8527752.1"/>
    <property type="molecule type" value="Genomic_DNA"/>
</dbReference>
<evidence type="ECO:0000313" key="1">
    <source>
        <dbReference type="EMBL" id="CAG8527752.1"/>
    </source>
</evidence>
<proteinExistence type="predicted"/>
<reference evidence="1" key="1">
    <citation type="submission" date="2021-06" db="EMBL/GenBank/DDBJ databases">
        <authorList>
            <person name="Kallberg Y."/>
            <person name="Tangrot J."/>
            <person name="Rosling A."/>
        </authorList>
    </citation>
    <scope>NUCLEOTIDE SEQUENCE</scope>
    <source>
        <strain evidence="1">CL356</strain>
    </source>
</reference>
<accession>A0ACA9LGV0</accession>
<sequence length="800" mass="92177">MSTVRPGFLSKNTFELCSDLGQLDKNIESINPSDYQIAGGRLLKTLLDESDFPEPVPILDNNPISFSLSTHQHQLVKAACKIIRKTNLYLQNIEQNLPKNMQLVTFSVLNHHERRSENNDPRHDPSVLYHRWVIRSKSSIIDFGSELDPNENSVEFLEALLESLDRDITGYVEGTIPKTSLSYDIHTIFRIQLSYELGEYYFSRDIGKSESKSRWIKLLGSLESFLNVAILLFTSTIDKNRLSALIKGTGFLTKKFPPSIQLEYFSDSQDYESVFMVLFKSFANDSTYSIPLADTRVLLNEAIKLGQEYAAVKIAFYNAFKLPSHASAGNHALAIKKFGTDEEVIIKVLELLKAKYGNFFGQSLSENQRKFISLFLQKIEKDEIWRILRKIEGLEFVQYPVEHIIEKLALLNANCKIIKAENDEYKLSMKTLVKKACMNCHDAKIKCTYLLNDAFCQRCTSMGFECIPNVRSKFLHKGKEITNAQDNFNVPSPKNIQPLPLPQVTNLPSIFTTVNQNARKDRSVKWISFSSFMGPRKFVNSTVNDDQVQWKNIEGFIKSSFSNDRIEDEGLAHIERMIHDALNNGVLLCLSVLVPFMIVIHSPENDLEETHRREFDIILRMDTEELKKLQTSARRLIKSMDSAEAKNIELALDTLAKLKNIRWAHHIVASLIAGHLCNRKARREQLSEWLNMELNEQTPSIYRKNYTAEGQGKQHQNSRHQNINVKYRLRYDASCLPIDETKQEIEVEEFKREFLHELTELVDEGNERKKYDGHYSSIVLISNYYILMFTLIYVFKTQSN</sequence>
<comment type="caution">
    <text evidence="1">The sequence shown here is derived from an EMBL/GenBank/DDBJ whole genome shotgun (WGS) entry which is preliminary data.</text>
</comment>
<keyword evidence="2" id="KW-1185">Reference proteome</keyword>
<gene>
    <name evidence="1" type="ORF">ACOLOM_LOCUS3941</name>
</gene>
<name>A0ACA9LGV0_9GLOM</name>
<organism evidence="1 2">
    <name type="scientific">Acaulospora colombiana</name>
    <dbReference type="NCBI Taxonomy" id="27376"/>
    <lineage>
        <taxon>Eukaryota</taxon>
        <taxon>Fungi</taxon>
        <taxon>Fungi incertae sedis</taxon>
        <taxon>Mucoromycota</taxon>
        <taxon>Glomeromycotina</taxon>
        <taxon>Glomeromycetes</taxon>
        <taxon>Diversisporales</taxon>
        <taxon>Acaulosporaceae</taxon>
        <taxon>Acaulospora</taxon>
    </lineage>
</organism>
<protein>
    <submittedName>
        <fullName evidence="1">13905_t:CDS:1</fullName>
    </submittedName>
</protein>